<accession>A0ABP9QA60</accession>
<sequence length="132" mass="14302">MTAQAQDIRHWQSIAFRDVEAMSTWLQAIGFREHALHRDETDPSVVVHGEWVWDGGAGVMGGTHRGEGSTITPPGQAACYLVTPDPDALFERAVAAGATVDRPMVDQPYGGRGGSVRDPEGNHWSFGDYQPA</sequence>
<dbReference type="SUPFAM" id="SSF54593">
    <property type="entry name" value="Glyoxalase/Bleomycin resistance protein/Dihydroxybiphenyl dioxygenase"/>
    <property type="match status" value="1"/>
</dbReference>
<dbReference type="Gene3D" id="3.30.720.120">
    <property type="match status" value="1"/>
</dbReference>
<dbReference type="EMBL" id="BAABKG010000007">
    <property type="protein sequence ID" value="GAA5156264.1"/>
    <property type="molecule type" value="Genomic_DNA"/>
</dbReference>
<dbReference type="RefSeq" id="WP_345464024.1">
    <property type="nucleotide sequence ID" value="NZ_BAABKG010000007.1"/>
</dbReference>
<organism evidence="3 4">
    <name type="scientific">Nocardioides marinquilinus</name>
    <dbReference type="NCBI Taxonomy" id="1210400"/>
    <lineage>
        <taxon>Bacteria</taxon>
        <taxon>Bacillati</taxon>
        <taxon>Actinomycetota</taxon>
        <taxon>Actinomycetes</taxon>
        <taxon>Propionibacteriales</taxon>
        <taxon>Nocardioidaceae</taxon>
        <taxon>Nocardioides</taxon>
    </lineage>
</organism>
<dbReference type="Proteomes" id="UP001500221">
    <property type="component" value="Unassembled WGS sequence"/>
</dbReference>
<dbReference type="Pfam" id="PF00903">
    <property type="entry name" value="Glyoxalase"/>
    <property type="match status" value="1"/>
</dbReference>
<name>A0ABP9QA60_9ACTN</name>
<keyword evidence="4" id="KW-1185">Reference proteome</keyword>
<dbReference type="InterPro" id="IPR004360">
    <property type="entry name" value="Glyas_Fos-R_dOase_dom"/>
</dbReference>
<comment type="caution">
    <text evidence="3">The sequence shown here is derived from an EMBL/GenBank/DDBJ whole genome shotgun (WGS) entry which is preliminary data.</text>
</comment>
<proteinExistence type="predicted"/>
<feature type="region of interest" description="Disordered" evidence="1">
    <location>
        <begin position="103"/>
        <end position="132"/>
    </location>
</feature>
<evidence type="ECO:0000256" key="1">
    <source>
        <dbReference type="SAM" id="MobiDB-lite"/>
    </source>
</evidence>
<dbReference type="PROSITE" id="PS51819">
    <property type="entry name" value="VOC"/>
    <property type="match status" value="1"/>
</dbReference>
<dbReference type="PANTHER" id="PTHR34109">
    <property type="entry name" value="BNAUNNG04460D PROTEIN-RELATED"/>
    <property type="match status" value="1"/>
</dbReference>
<dbReference type="Gene3D" id="3.30.720.110">
    <property type="match status" value="1"/>
</dbReference>
<reference evidence="4" key="1">
    <citation type="journal article" date="2019" name="Int. J. Syst. Evol. Microbiol.">
        <title>The Global Catalogue of Microorganisms (GCM) 10K type strain sequencing project: providing services to taxonomists for standard genome sequencing and annotation.</title>
        <authorList>
            <consortium name="The Broad Institute Genomics Platform"/>
            <consortium name="The Broad Institute Genome Sequencing Center for Infectious Disease"/>
            <person name="Wu L."/>
            <person name="Ma J."/>
        </authorList>
    </citation>
    <scope>NUCLEOTIDE SEQUENCE [LARGE SCALE GENOMIC DNA]</scope>
    <source>
        <strain evidence="4">JCM 18459</strain>
    </source>
</reference>
<feature type="domain" description="VOC" evidence="2">
    <location>
        <begin position="7"/>
        <end position="129"/>
    </location>
</feature>
<dbReference type="PANTHER" id="PTHR34109:SF1">
    <property type="entry name" value="VOC DOMAIN-CONTAINING PROTEIN"/>
    <property type="match status" value="1"/>
</dbReference>
<evidence type="ECO:0000313" key="4">
    <source>
        <dbReference type="Proteomes" id="UP001500221"/>
    </source>
</evidence>
<protein>
    <submittedName>
        <fullName evidence="3">VOC family protein</fullName>
    </submittedName>
</protein>
<gene>
    <name evidence="3" type="ORF">GCM10023340_43590</name>
</gene>
<dbReference type="InterPro" id="IPR037523">
    <property type="entry name" value="VOC_core"/>
</dbReference>
<evidence type="ECO:0000259" key="2">
    <source>
        <dbReference type="PROSITE" id="PS51819"/>
    </source>
</evidence>
<dbReference type="InterPro" id="IPR029068">
    <property type="entry name" value="Glyas_Bleomycin-R_OHBP_Dase"/>
</dbReference>
<evidence type="ECO:0000313" key="3">
    <source>
        <dbReference type="EMBL" id="GAA5156264.1"/>
    </source>
</evidence>